<name>A0AAI8VAP7_9PEZI</name>
<comment type="caution">
    <text evidence="4">The sequence shown here is derived from an EMBL/GenBank/DDBJ whole genome shotgun (WGS) entry which is preliminary data.</text>
</comment>
<dbReference type="GO" id="GO:0061632">
    <property type="term" value="F:RNA lariat debranching enzyme activator activity"/>
    <property type="evidence" value="ECO:0007669"/>
    <property type="project" value="TreeGrafter"/>
</dbReference>
<reference evidence="4" key="1">
    <citation type="submission" date="2023-10" db="EMBL/GenBank/DDBJ databases">
        <authorList>
            <person name="Hackl T."/>
        </authorList>
    </citation>
    <scope>NUCLEOTIDE SEQUENCE</scope>
</reference>
<feature type="domain" description="Cwf19-like C-terminal" evidence="3">
    <location>
        <begin position="308"/>
        <end position="428"/>
    </location>
</feature>
<keyword evidence="5" id="KW-1185">Reference proteome</keyword>
<dbReference type="Pfam" id="PF04677">
    <property type="entry name" value="CwfJ_C_1"/>
    <property type="match status" value="1"/>
</dbReference>
<accession>A0AAI8VAP7</accession>
<dbReference type="InterPro" id="IPR006767">
    <property type="entry name" value="Cwf19-like_C_dom-2"/>
</dbReference>
<dbReference type="GO" id="GO:0071014">
    <property type="term" value="C:post-mRNA release spliceosomal complex"/>
    <property type="evidence" value="ECO:0007669"/>
    <property type="project" value="TreeGrafter"/>
</dbReference>
<dbReference type="Pfam" id="PF04676">
    <property type="entry name" value="CwfJ_C_2"/>
    <property type="match status" value="1"/>
</dbReference>
<gene>
    <name evidence="4" type="ORF">KHLLAP_LOCUS1856</name>
</gene>
<dbReference type="SUPFAM" id="SSF54197">
    <property type="entry name" value="HIT-like"/>
    <property type="match status" value="1"/>
</dbReference>
<dbReference type="GO" id="GO:0000398">
    <property type="term" value="P:mRNA splicing, via spliceosome"/>
    <property type="evidence" value="ECO:0007669"/>
    <property type="project" value="TreeGrafter"/>
</dbReference>
<evidence type="ECO:0000256" key="1">
    <source>
        <dbReference type="SAM" id="MobiDB-lite"/>
    </source>
</evidence>
<protein>
    <submittedName>
        <fullName evidence="4">Uu.00g042410.m01.CDS01</fullName>
    </submittedName>
</protein>
<feature type="compositionally biased region" description="Basic and acidic residues" evidence="1">
    <location>
        <begin position="272"/>
        <end position="291"/>
    </location>
</feature>
<dbReference type="InterPro" id="IPR040194">
    <property type="entry name" value="Cwf19-like"/>
</dbReference>
<evidence type="ECO:0000313" key="4">
    <source>
        <dbReference type="EMBL" id="CAJ2501388.1"/>
    </source>
</evidence>
<evidence type="ECO:0000259" key="3">
    <source>
        <dbReference type="Pfam" id="PF04677"/>
    </source>
</evidence>
<dbReference type="PANTHER" id="PTHR12072">
    <property type="entry name" value="CWF19, CELL CYCLE CONTROL PROTEIN"/>
    <property type="match status" value="1"/>
</dbReference>
<sequence length="543" mass="60247">MAAKIIVFGSLNGKLESAFQKLAKLNEKQNFAFAIVACNLLDVDQDAQTISRLLGGEINVPISTYFTVGTNPLPDPIVKRIEQGEDICENLHFLGKRSITKTSDGIRIVALGGVLDTTIVGGLSQEQHLPLHTSDDAKALRGANTADILLTTSWPSAVWSGSNTPLAPEQQASITSSDEIAELCAALKPRYHFSTSLTDLFYEREPFFHQQANPNDDSKAITRFISVAPFGNLTKAKALYAFSLNPAEPITSIPVGTTVSPFLSKLSSRKRGAPDAKDHYGRFADARDHHGGGRNKRSRRPRSPPPGPGQCFFCLSNSRVDTHMICSIGDDAYVTTAKGPLPSPPHFGSSGLPFPGHQLIIPLGHEPTFKSMGQEAEKTYKEMNRFRDSLQAMVASQSKHELGAVTWEINRADNIHLHWQFLPAPLDLIRKGLVEAAFKVEAENNQYSSFREADLGSGVDEQIDFFRLWIWSDDSDTGIQDKELVMQLDNNFRFDLQFGRKVMAKLLGLENRLHWRDVVQDTAEETRDAEKLKKAFRPWDFTL</sequence>
<organism evidence="4 5">
    <name type="scientific">Anthostomella pinea</name>
    <dbReference type="NCBI Taxonomy" id="933095"/>
    <lineage>
        <taxon>Eukaryota</taxon>
        <taxon>Fungi</taxon>
        <taxon>Dikarya</taxon>
        <taxon>Ascomycota</taxon>
        <taxon>Pezizomycotina</taxon>
        <taxon>Sordariomycetes</taxon>
        <taxon>Xylariomycetidae</taxon>
        <taxon>Xylariales</taxon>
        <taxon>Xylariaceae</taxon>
        <taxon>Anthostomella</taxon>
    </lineage>
</organism>
<dbReference type="PANTHER" id="PTHR12072:SF4">
    <property type="entry name" value="CWF19-LIKE PROTEIN 1"/>
    <property type="match status" value="1"/>
</dbReference>
<proteinExistence type="predicted"/>
<feature type="domain" description="Cwf19-like protein C-terminal" evidence="2">
    <location>
        <begin position="446"/>
        <end position="542"/>
    </location>
</feature>
<evidence type="ECO:0000259" key="2">
    <source>
        <dbReference type="Pfam" id="PF04676"/>
    </source>
</evidence>
<dbReference type="EMBL" id="CAUWAG010000003">
    <property type="protein sequence ID" value="CAJ2501388.1"/>
    <property type="molecule type" value="Genomic_DNA"/>
</dbReference>
<feature type="region of interest" description="Disordered" evidence="1">
    <location>
        <begin position="267"/>
        <end position="310"/>
    </location>
</feature>
<feature type="compositionally biased region" description="Basic residues" evidence="1">
    <location>
        <begin position="292"/>
        <end position="302"/>
    </location>
</feature>
<dbReference type="InterPro" id="IPR006768">
    <property type="entry name" value="Cwf19-like_C_dom-1"/>
</dbReference>
<dbReference type="CDD" id="cd07380">
    <property type="entry name" value="MPP_CWF19_N"/>
    <property type="match status" value="1"/>
</dbReference>
<dbReference type="Proteomes" id="UP001295740">
    <property type="component" value="Unassembled WGS sequence"/>
</dbReference>
<evidence type="ECO:0000313" key="5">
    <source>
        <dbReference type="Proteomes" id="UP001295740"/>
    </source>
</evidence>
<dbReference type="InterPro" id="IPR036265">
    <property type="entry name" value="HIT-like_sf"/>
</dbReference>
<dbReference type="AlphaFoldDB" id="A0AAI8VAP7"/>